<dbReference type="RefSeq" id="XP_064707570.1">
    <property type="nucleotide sequence ID" value="XM_064856394.1"/>
</dbReference>
<keyword evidence="3" id="KW-1185">Reference proteome</keyword>
<dbReference type="Proteomes" id="UP001358417">
    <property type="component" value="Unassembled WGS sequence"/>
</dbReference>
<dbReference type="GeneID" id="89981024"/>
<dbReference type="EMBL" id="JAVRRD010000009">
    <property type="protein sequence ID" value="KAK5055139.1"/>
    <property type="molecule type" value="Genomic_DNA"/>
</dbReference>
<evidence type="ECO:0000256" key="1">
    <source>
        <dbReference type="SAM" id="MobiDB-lite"/>
    </source>
</evidence>
<organism evidence="2 3">
    <name type="scientific">Exophiala bonariae</name>
    <dbReference type="NCBI Taxonomy" id="1690606"/>
    <lineage>
        <taxon>Eukaryota</taxon>
        <taxon>Fungi</taxon>
        <taxon>Dikarya</taxon>
        <taxon>Ascomycota</taxon>
        <taxon>Pezizomycotina</taxon>
        <taxon>Eurotiomycetes</taxon>
        <taxon>Chaetothyriomycetidae</taxon>
        <taxon>Chaetothyriales</taxon>
        <taxon>Herpotrichiellaceae</taxon>
        <taxon>Exophiala</taxon>
    </lineage>
</organism>
<feature type="region of interest" description="Disordered" evidence="1">
    <location>
        <begin position="1"/>
        <end position="27"/>
    </location>
</feature>
<comment type="caution">
    <text evidence="2">The sequence shown here is derived from an EMBL/GenBank/DDBJ whole genome shotgun (WGS) entry which is preliminary data.</text>
</comment>
<accession>A0AAV9ND51</accession>
<dbReference type="AlphaFoldDB" id="A0AAV9ND51"/>
<evidence type="ECO:0000313" key="3">
    <source>
        <dbReference type="Proteomes" id="UP001358417"/>
    </source>
</evidence>
<proteinExistence type="predicted"/>
<name>A0AAV9ND51_9EURO</name>
<gene>
    <name evidence="2" type="ORF">LTR84_012887</name>
</gene>
<evidence type="ECO:0000313" key="2">
    <source>
        <dbReference type="EMBL" id="KAK5055139.1"/>
    </source>
</evidence>
<sequence length="738" mass="83884">MSVPDTELPSSQELLHHEPVPVEDNSSSDNLKAIWRQRIRNALRFASAASIEGDISIAASATPHFIRAFEYAPMDAAILLPRSLPPDTTLSITDRLFSLWARFRNNNGKILIPIDIKSFAWHVASQTHAGRTTKHLKGLVYSGPEQVKHCQALIIATAADANWVAFVPRFYYKKMDTKATSRGGQFFSIGNLNVSMAQFNPLPPILAPFVMPKHDLPKAIENMAEHFEDSQIKLRNPYSGNEYISDVDVQAQSIRTIKPENGPEATLRYKIWQAFKDPANSTDGSPEFIMENPVCSPITSDIRIDHVTGRSVFLELKQKHAQISESGKRLEHLQHTLGYRDRGIFTFRASWDYLLTMIDDNVGYLIRKDDIPRAWWHQEVSIEISSARWLKHDFPDRSFLAHRRVKFNATAQNIYMDFVRILKDRHGELMFSELSAENIRTFAGPCPSRLLGFASDQDTVDGELQVLNEVGEEQDPVSEEEEAQEDSRWGHARVFKTTRTDPRRLITGRRDAGQDATLFMPLMDECRRTGMGCMIDLGKWHPFGRMAMVQWCWSEEEKGVYDRTGKPPCWTGMLPSTTLMVTLCSQWSRWRLGYAPNEGSRGEVQAYLTAHPCIVVCSSLVKEEAHKLLHRWVVPSEFMPPVHVGELRKDNRMRKGPLFLEQGHGIEEFVVAEAELHRNILQFFNGEESIQIGLGAVVIKQPRSYLKTIGDYKKRAEADFNSGDHGRTLVISQLDEEA</sequence>
<protein>
    <recommendedName>
        <fullName evidence="4">Fungal-type protein kinase domain-containing protein</fullName>
    </recommendedName>
</protein>
<evidence type="ECO:0008006" key="4">
    <source>
        <dbReference type="Google" id="ProtNLM"/>
    </source>
</evidence>
<reference evidence="2 3" key="1">
    <citation type="submission" date="2023-08" db="EMBL/GenBank/DDBJ databases">
        <title>Black Yeasts Isolated from many extreme environments.</title>
        <authorList>
            <person name="Coleine C."/>
            <person name="Stajich J.E."/>
            <person name="Selbmann L."/>
        </authorList>
    </citation>
    <scope>NUCLEOTIDE SEQUENCE [LARGE SCALE GENOMIC DNA]</scope>
    <source>
        <strain evidence="2 3">CCFEE 5792</strain>
    </source>
</reference>